<dbReference type="AlphaFoldDB" id="A0A5C5ZEB1"/>
<evidence type="ECO:0008006" key="4">
    <source>
        <dbReference type="Google" id="ProtNLM"/>
    </source>
</evidence>
<keyword evidence="3" id="KW-1185">Reference proteome</keyword>
<evidence type="ECO:0000313" key="2">
    <source>
        <dbReference type="EMBL" id="TWT85694.1"/>
    </source>
</evidence>
<dbReference type="EMBL" id="SJPO01000001">
    <property type="protein sequence ID" value="TWT85694.1"/>
    <property type="molecule type" value="Genomic_DNA"/>
</dbReference>
<name>A0A5C5ZEB1_9BACT</name>
<keyword evidence="1" id="KW-0732">Signal</keyword>
<protein>
    <recommendedName>
        <fullName evidence="4">PEP-CTERM protein-sorting domain-containing protein</fullName>
    </recommendedName>
</protein>
<reference evidence="2 3" key="1">
    <citation type="submission" date="2019-02" db="EMBL/GenBank/DDBJ databases">
        <title>Deep-cultivation of Planctomycetes and their phenomic and genomic characterization uncovers novel biology.</title>
        <authorList>
            <person name="Wiegand S."/>
            <person name="Jogler M."/>
            <person name="Boedeker C."/>
            <person name="Pinto D."/>
            <person name="Vollmers J."/>
            <person name="Rivas-Marin E."/>
            <person name="Kohn T."/>
            <person name="Peeters S.H."/>
            <person name="Heuer A."/>
            <person name="Rast P."/>
            <person name="Oberbeckmann S."/>
            <person name="Bunk B."/>
            <person name="Jeske O."/>
            <person name="Meyerdierks A."/>
            <person name="Storesund J.E."/>
            <person name="Kallscheuer N."/>
            <person name="Luecker S."/>
            <person name="Lage O.M."/>
            <person name="Pohl T."/>
            <person name="Merkel B.J."/>
            <person name="Hornburger P."/>
            <person name="Mueller R.-W."/>
            <person name="Bruemmer F."/>
            <person name="Labrenz M."/>
            <person name="Spormann A.M."/>
            <person name="Op Den Camp H."/>
            <person name="Overmann J."/>
            <person name="Amann R."/>
            <person name="Jetten M.S.M."/>
            <person name="Mascher T."/>
            <person name="Medema M.H."/>
            <person name="Devos D.P."/>
            <person name="Kaster A.-K."/>
            <person name="Ovreas L."/>
            <person name="Rohde M."/>
            <person name="Galperin M.Y."/>
            <person name="Jogler C."/>
        </authorList>
    </citation>
    <scope>NUCLEOTIDE SEQUENCE [LARGE SCALE GENOMIC DNA]</scope>
    <source>
        <strain evidence="2 3">Pla123a</strain>
    </source>
</reference>
<dbReference type="OrthoDB" id="276883at2"/>
<feature type="signal peptide" evidence="1">
    <location>
        <begin position="1"/>
        <end position="23"/>
    </location>
</feature>
<feature type="chain" id="PRO_5022725340" description="PEP-CTERM protein-sorting domain-containing protein" evidence="1">
    <location>
        <begin position="24"/>
        <end position="262"/>
    </location>
</feature>
<gene>
    <name evidence="2" type="ORF">Pla123a_05010</name>
</gene>
<organism evidence="2 3">
    <name type="scientific">Posidoniimonas polymericola</name>
    <dbReference type="NCBI Taxonomy" id="2528002"/>
    <lineage>
        <taxon>Bacteria</taxon>
        <taxon>Pseudomonadati</taxon>
        <taxon>Planctomycetota</taxon>
        <taxon>Planctomycetia</taxon>
        <taxon>Pirellulales</taxon>
        <taxon>Lacipirellulaceae</taxon>
        <taxon>Posidoniimonas</taxon>
    </lineage>
</organism>
<comment type="caution">
    <text evidence="2">The sequence shown here is derived from an EMBL/GenBank/DDBJ whole genome shotgun (WGS) entry which is preliminary data.</text>
</comment>
<evidence type="ECO:0000313" key="3">
    <source>
        <dbReference type="Proteomes" id="UP000318478"/>
    </source>
</evidence>
<evidence type="ECO:0000256" key="1">
    <source>
        <dbReference type="SAM" id="SignalP"/>
    </source>
</evidence>
<proteinExistence type="predicted"/>
<accession>A0A5C5ZEB1</accession>
<dbReference type="RefSeq" id="WP_146583939.1">
    <property type="nucleotide sequence ID" value="NZ_SJPO01000001.1"/>
</dbReference>
<sequence length="262" mass="28583" precursor="true">MRNQLATCLAALAVATLAADARAVNSYEFSLSFSEALMEAEGTPDEAIVKHYEGWDSAVARIRKRNMPFIEITNTSTAAEVMSRFTMSIAKPQYDFSDDVLLSFAKLGVTTPGINISSSSPDDGDTLLVVDFVDGLQPNETVRFQVDIDVDPDYLAANPGVEIYPHPDYRMVFFDVNGNDSSDNSVLTTTFTAANGSTSSQSQTLPDFDQTTDVYINGTGLRNYNTMDGVEMFELTGEGEIPEPAAGFLAMMALAAVRYRRR</sequence>
<dbReference type="Proteomes" id="UP000318478">
    <property type="component" value="Unassembled WGS sequence"/>
</dbReference>